<dbReference type="RefSeq" id="WP_103202529.1">
    <property type="nucleotide sequence ID" value="NZ_CVTD020000015.1"/>
</dbReference>
<dbReference type="AlphaFoldDB" id="A0A0H5SG19"/>
<dbReference type="Proteomes" id="UP000236497">
    <property type="component" value="Unassembled WGS sequence"/>
</dbReference>
<evidence type="ECO:0000256" key="2">
    <source>
        <dbReference type="SAM" id="Phobius"/>
    </source>
</evidence>
<sequence length="361" mass="41543">MQKFIPFFQGERRIITEKLADYFEQCGLESKIHYDETLDAYILSVPEDKVNEAKKYYQEFYFKERDRVEQEEKNKDFLKNYDESNMLAKTSFDKAPLADENDFDINDYKNLSDVDENIAAAAENDNEDPDETGISDDTDYSEDSNYTGNDLSNQAINTDMDDDSALTNNNVSSDNTALSDASAGQDEETEIEEDNEAEDEDKAALRRLLSGSGRYVFKSEKYKDYIGTFYIFLLLGIAGVIFVILNLAKVLNILNGLFPNLIMGVLFIFFIYEGITSGIKAKRLKEEAKEEDQLTEKINEWLQKTVTKEFLDSIGSDESSEELDYIKKAETIQDLLIKEFGDINTDYLDRLIEEFYNKNFE</sequence>
<feature type="compositionally biased region" description="Acidic residues" evidence="1">
    <location>
        <begin position="185"/>
        <end position="199"/>
    </location>
</feature>
<feature type="compositionally biased region" description="Polar residues" evidence="1">
    <location>
        <begin position="143"/>
        <end position="157"/>
    </location>
</feature>
<feature type="compositionally biased region" description="Acidic residues" evidence="1">
    <location>
        <begin position="124"/>
        <end position="142"/>
    </location>
</feature>
<evidence type="ECO:0000313" key="3">
    <source>
        <dbReference type="EMBL" id="CRZ34414.1"/>
    </source>
</evidence>
<feature type="compositionally biased region" description="Polar residues" evidence="1">
    <location>
        <begin position="165"/>
        <end position="179"/>
    </location>
</feature>
<keyword evidence="2" id="KW-0472">Membrane</keyword>
<organism evidence="3 4">
    <name type="scientific">Herbinix hemicellulosilytica</name>
    <dbReference type="NCBI Taxonomy" id="1564487"/>
    <lineage>
        <taxon>Bacteria</taxon>
        <taxon>Bacillati</taxon>
        <taxon>Bacillota</taxon>
        <taxon>Clostridia</taxon>
        <taxon>Lachnospirales</taxon>
        <taxon>Lachnospiraceae</taxon>
        <taxon>Herbinix</taxon>
    </lineage>
</organism>
<protein>
    <submittedName>
        <fullName evidence="3">Putative membrane protein</fullName>
    </submittedName>
</protein>
<dbReference type="OrthoDB" id="1739584at2"/>
<reference evidence="3 4" key="1">
    <citation type="submission" date="2015-06" db="EMBL/GenBank/DDBJ databases">
        <authorList>
            <person name="Wibberg Daniel"/>
        </authorList>
    </citation>
    <scope>NUCLEOTIDE SEQUENCE [LARGE SCALE GENOMIC DNA]</scope>
    <source>
        <strain evidence="3 4">T3/55T</strain>
    </source>
</reference>
<feature type="transmembrane region" description="Helical" evidence="2">
    <location>
        <begin position="257"/>
        <end position="275"/>
    </location>
</feature>
<evidence type="ECO:0000256" key="1">
    <source>
        <dbReference type="SAM" id="MobiDB-lite"/>
    </source>
</evidence>
<evidence type="ECO:0000313" key="4">
    <source>
        <dbReference type="Proteomes" id="UP000236497"/>
    </source>
</evidence>
<keyword evidence="4" id="KW-1185">Reference proteome</keyword>
<feature type="transmembrane region" description="Helical" evidence="2">
    <location>
        <begin position="225"/>
        <end position="245"/>
    </location>
</feature>
<name>A0A0H5SG19_HERHM</name>
<keyword evidence="2" id="KW-0812">Transmembrane</keyword>
<accession>A0A0H5SG19</accession>
<dbReference type="EMBL" id="CVTD020000015">
    <property type="protein sequence ID" value="CRZ34414.1"/>
    <property type="molecule type" value="Genomic_DNA"/>
</dbReference>
<gene>
    <name evidence="3" type="ORF">HHT355_1212</name>
</gene>
<proteinExistence type="predicted"/>
<feature type="region of interest" description="Disordered" evidence="1">
    <location>
        <begin position="121"/>
        <end position="199"/>
    </location>
</feature>
<keyword evidence="2" id="KW-1133">Transmembrane helix</keyword>